<keyword evidence="2" id="KW-1185">Reference proteome</keyword>
<gene>
    <name evidence="1" type="ORF">AB4874_17865</name>
</gene>
<comment type="caution">
    <text evidence="1">The sequence shown here is derived from an EMBL/GenBank/DDBJ whole genome shotgun (WGS) entry which is preliminary data.</text>
</comment>
<dbReference type="RefSeq" id="WP_368392999.1">
    <property type="nucleotide sequence ID" value="NZ_JBFRYC010000016.1"/>
</dbReference>
<name>A0ABV3TPC7_9RHOB</name>
<proteinExistence type="predicted"/>
<evidence type="ECO:0000313" key="2">
    <source>
        <dbReference type="Proteomes" id="UP001557465"/>
    </source>
</evidence>
<evidence type="ECO:0000313" key="1">
    <source>
        <dbReference type="EMBL" id="MEX1663468.1"/>
    </source>
</evidence>
<dbReference type="Proteomes" id="UP001557465">
    <property type="component" value="Unassembled WGS sequence"/>
</dbReference>
<dbReference type="EMBL" id="JBFRYC010000016">
    <property type="protein sequence ID" value="MEX1663468.1"/>
    <property type="molecule type" value="Genomic_DNA"/>
</dbReference>
<reference evidence="1 2" key="1">
    <citation type="journal article" date="2011" name="Int. J. Syst. Evol. Microbiol.">
        <title>Zhongshania antarctica gen. nov., sp. nov. and Zhongshania guokunii sp. nov., gammaproteobacteria respectively isolated from coastal attached (fast) ice and surface seawater of the Antarctic.</title>
        <authorList>
            <person name="Li H.J."/>
            <person name="Zhang X.Y."/>
            <person name="Chen C.X."/>
            <person name="Zhang Y.J."/>
            <person name="Gao Z.M."/>
            <person name="Yu Y."/>
            <person name="Chen X.L."/>
            <person name="Chen B."/>
            <person name="Zhang Y.Z."/>
        </authorList>
    </citation>
    <scope>NUCLEOTIDE SEQUENCE [LARGE SCALE GENOMIC DNA]</scope>
    <source>
        <strain evidence="1 2">15-R06ZXC-3</strain>
    </source>
</reference>
<organism evidence="1 2">
    <name type="scientific">Thioclava arctica</name>
    <dbReference type="NCBI Taxonomy" id="3238301"/>
    <lineage>
        <taxon>Bacteria</taxon>
        <taxon>Pseudomonadati</taxon>
        <taxon>Pseudomonadota</taxon>
        <taxon>Alphaproteobacteria</taxon>
        <taxon>Rhodobacterales</taxon>
        <taxon>Paracoccaceae</taxon>
        <taxon>Thioclava</taxon>
    </lineage>
</organism>
<protein>
    <submittedName>
        <fullName evidence="1">Uncharacterized protein</fullName>
    </submittedName>
</protein>
<sequence>MTFDQAMFSIYERAKREASYNASIFLRMLTDNGGIQTARTLINATKPSDGYTALYEKGRLDLTVEALVLENQIWHELFTLDELKRAKTRLQQYGYGFPA</sequence>
<accession>A0ABV3TPC7</accession>